<dbReference type="InterPro" id="IPR024593">
    <property type="entry name" value="DUF3444"/>
</dbReference>
<sequence length="775" mass="85810">MDCNKDEAVRAKLIAESKLEQSDFAASKKFALKAQNLYPGLDGISQMLTTLEVYISAEKKISGLPNWYSVLGVDPSDDDEKIKKQYRKLALLLHPDKNSSAGAEGAFKLISEAWTLLSDKARRWMYDQSTGSSFKGFQQKAPMTTTGPVPSAAHTSGPGQTTHAAWARASGPYPCTTPTPDPSMESLLSKIAKRKPPTPKAQKKSAKSSAARPAKASPVPPVQMVQSFWTICGQCRIQYEYHTKYHNTTLLCPTCNTPFVAAEIPRPVTKSKSSKPDLCSPAAQPQQQNSNPNPNPSNNSSAPPPAKNDRGKKVVLEAKKPGVGQPAPNIFMNVAHQRVPPPASASGLDRAANPTSAEKVLKSEKKSKRAVCTESKTFPGLKRHSKKIKLDDYKIPNVNLNLGKNSNLFNFEIEEQLYSSPKLIPTALKNMIIENCRKDVLDKLNEPVPTDKPNGSKTAKKDDGQTQKSQKKSNGDTSAADNANEQNVETMKMMPVPDPDFYDFDQDRAERSFADNEVWAAYDDDDGMPRFYALVHKVISKKPFKLKISWLNSKSTTEFGPGLDWVRSGFYKTCGEFRVGKHEVCKFVNAFSQRVRWSKGPRGAIVILPQKGDVWALYRNWTPDWDTHTSDDVIHKYDMVIVVDGYDEEKGEVSVAPLMKVVGYRTVFRPAMGDEEVMRIPKREIFRFSHIVPHHEFVGHEAPDFPRGCVELDPAATPMELLVKATGDGNMGPSGVNVDAGPVKNETGQVENKTSQDKEREVSGRLSSVRFNRRS</sequence>
<dbReference type="AlphaFoldDB" id="A0ABD3EDN0"/>
<dbReference type="PANTHER" id="PTHR44137:SF32">
    <property type="entry name" value="DNAJ HEAT SHOCK AMINO-TERMINAL DOMAIN PROTEIN"/>
    <property type="match status" value="1"/>
</dbReference>
<dbReference type="Gene3D" id="1.10.287.110">
    <property type="entry name" value="DnaJ domain"/>
    <property type="match status" value="1"/>
</dbReference>
<organism evidence="3 4">
    <name type="scientific">Castilleja foliolosa</name>
    <dbReference type="NCBI Taxonomy" id="1961234"/>
    <lineage>
        <taxon>Eukaryota</taxon>
        <taxon>Viridiplantae</taxon>
        <taxon>Streptophyta</taxon>
        <taxon>Embryophyta</taxon>
        <taxon>Tracheophyta</taxon>
        <taxon>Spermatophyta</taxon>
        <taxon>Magnoliopsida</taxon>
        <taxon>eudicotyledons</taxon>
        <taxon>Gunneridae</taxon>
        <taxon>Pentapetalae</taxon>
        <taxon>asterids</taxon>
        <taxon>lamiids</taxon>
        <taxon>Lamiales</taxon>
        <taxon>Orobanchaceae</taxon>
        <taxon>Pedicularideae</taxon>
        <taxon>Castillejinae</taxon>
        <taxon>Castilleja</taxon>
    </lineage>
</organism>
<comment type="caution">
    <text evidence="3">The sequence shown here is derived from an EMBL/GenBank/DDBJ whole genome shotgun (WGS) entry which is preliminary data.</text>
</comment>
<dbReference type="Pfam" id="PF00226">
    <property type="entry name" value="DnaJ"/>
    <property type="match status" value="1"/>
</dbReference>
<dbReference type="PRINTS" id="PR00625">
    <property type="entry name" value="JDOMAIN"/>
</dbReference>
<feature type="region of interest" description="Disordered" evidence="1">
    <location>
        <begin position="444"/>
        <end position="494"/>
    </location>
</feature>
<dbReference type="CDD" id="cd06257">
    <property type="entry name" value="DnaJ"/>
    <property type="match status" value="1"/>
</dbReference>
<evidence type="ECO:0000313" key="3">
    <source>
        <dbReference type="EMBL" id="KAL3652428.1"/>
    </source>
</evidence>
<dbReference type="InterPro" id="IPR001623">
    <property type="entry name" value="DnaJ_domain"/>
</dbReference>
<feature type="compositionally biased region" description="Low complexity" evidence="1">
    <location>
        <begin position="207"/>
        <end position="217"/>
    </location>
</feature>
<feature type="region of interest" description="Disordered" evidence="1">
    <location>
        <begin position="267"/>
        <end position="311"/>
    </location>
</feature>
<feature type="compositionally biased region" description="Basic residues" evidence="1">
    <location>
        <begin position="191"/>
        <end position="206"/>
    </location>
</feature>
<feature type="region of interest" description="Disordered" evidence="1">
    <location>
        <begin position="725"/>
        <end position="775"/>
    </location>
</feature>
<evidence type="ECO:0000256" key="1">
    <source>
        <dbReference type="SAM" id="MobiDB-lite"/>
    </source>
</evidence>
<dbReference type="EMBL" id="JAVIJP010000005">
    <property type="protein sequence ID" value="KAL3652428.1"/>
    <property type="molecule type" value="Genomic_DNA"/>
</dbReference>
<dbReference type="InterPro" id="IPR036869">
    <property type="entry name" value="J_dom_sf"/>
</dbReference>
<evidence type="ECO:0000259" key="2">
    <source>
        <dbReference type="PROSITE" id="PS50076"/>
    </source>
</evidence>
<feature type="compositionally biased region" description="Polar residues" evidence="1">
    <location>
        <begin position="135"/>
        <end position="163"/>
    </location>
</feature>
<dbReference type="PANTHER" id="PTHR44137">
    <property type="entry name" value="BNAC03G44070D PROTEIN"/>
    <property type="match status" value="1"/>
</dbReference>
<reference evidence="4" key="1">
    <citation type="journal article" date="2024" name="IScience">
        <title>Strigolactones Initiate the Formation of Haustorium-like Structures in Castilleja.</title>
        <authorList>
            <person name="Buerger M."/>
            <person name="Peterson D."/>
            <person name="Chory J."/>
        </authorList>
    </citation>
    <scope>NUCLEOTIDE SEQUENCE [LARGE SCALE GENOMIC DNA]</scope>
</reference>
<evidence type="ECO:0000313" key="4">
    <source>
        <dbReference type="Proteomes" id="UP001632038"/>
    </source>
</evidence>
<dbReference type="Pfam" id="PF23551">
    <property type="entry name" value="Zn_ribbon_20"/>
    <property type="match status" value="1"/>
</dbReference>
<dbReference type="InterPro" id="IPR056988">
    <property type="entry name" value="Zn_ribbon_pln"/>
</dbReference>
<accession>A0ABD3EDN0</accession>
<dbReference type="PROSITE" id="PS50076">
    <property type="entry name" value="DNAJ_2"/>
    <property type="match status" value="1"/>
</dbReference>
<feature type="compositionally biased region" description="Polar residues" evidence="1">
    <location>
        <begin position="475"/>
        <end position="489"/>
    </location>
</feature>
<feature type="region of interest" description="Disordered" evidence="1">
    <location>
        <begin position="135"/>
        <end position="220"/>
    </location>
</feature>
<feature type="compositionally biased region" description="Polar residues" evidence="1">
    <location>
        <begin position="765"/>
        <end position="775"/>
    </location>
</feature>
<name>A0ABD3EDN0_9LAMI</name>
<proteinExistence type="predicted"/>
<feature type="domain" description="J" evidence="2">
    <location>
        <begin position="66"/>
        <end position="130"/>
    </location>
</feature>
<feature type="compositionally biased region" description="Basic and acidic residues" evidence="1">
    <location>
        <begin position="754"/>
        <end position="763"/>
    </location>
</feature>
<dbReference type="SUPFAM" id="SSF46565">
    <property type="entry name" value="Chaperone J-domain"/>
    <property type="match status" value="1"/>
</dbReference>
<gene>
    <name evidence="3" type="ORF">CASFOL_002109</name>
</gene>
<feature type="compositionally biased region" description="Low complexity" evidence="1">
    <location>
        <begin position="280"/>
        <end position="301"/>
    </location>
</feature>
<dbReference type="SMART" id="SM00271">
    <property type="entry name" value="DnaJ"/>
    <property type="match status" value="1"/>
</dbReference>
<protein>
    <recommendedName>
        <fullName evidence="2">J domain-containing protein</fullName>
    </recommendedName>
</protein>
<dbReference type="Pfam" id="PF11926">
    <property type="entry name" value="DUF3444"/>
    <property type="match status" value="1"/>
</dbReference>
<dbReference type="Proteomes" id="UP001632038">
    <property type="component" value="Unassembled WGS sequence"/>
</dbReference>
<keyword evidence="4" id="KW-1185">Reference proteome</keyword>